<organism evidence="2 3">
    <name type="scientific">Microbacterium bandirmense</name>
    <dbReference type="NCBI Taxonomy" id="3122050"/>
    <lineage>
        <taxon>Bacteria</taxon>
        <taxon>Bacillati</taxon>
        <taxon>Actinomycetota</taxon>
        <taxon>Actinomycetes</taxon>
        <taxon>Micrococcales</taxon>
        <taxon>Microbacteriaceae</taxon>
        <taxon>Microbacterium</taxon>
    </lineage>
</organism>
<gene>
    <name evidence="2" type="ORF">WDU99_15980</name>
</gene>
<dbReference type="Gene3D" id="2.50.20.20">
    <property type="match status" value="1"/>
</dbReference>
<dbReference type="EMBL" id="JBBDGM010000018">
    <property type="protein sequence ID" value="MEJ1089815.1"/>
    <property type="molecule type" value="Genomic_DNA"/>
</dbReference>
<dbReference type="RefSeq" id="WP_337333460.1">
    <property type="nucleotide sequence ID" value="NZ_JBBDGM010000018.1"/>
</dbReference>
<keyword evidence="3" id="KW-1185">Reference proteome</keyword>
<protein>
    <submittedName>
        <fullName evidence="2">Uncharacterized protein</fullName>
    </submittedName>
</protein>
<sequence length="184" mass="19416">MAAAMIEAGSGVHRVDSSDGTSSVVNFRWDPDFAMSVDGGAQQVVIVGETGWVLMPETGWVQADPSSEDPIVVMATSIVKLVRVFSDPRVLAASFATAPTWTIVGEEPLPVDDADARTAWLVTPDSAMTILGVSLTDVQLWLRPDHLGAYFVGTGTIGGTSVTTSNTFLHWGGPVEITVPDEAD</sequence>
<evidence type="ECO:0000313" key="2">
    <source>
        <dbReference type="EMBL" id="MEJ1089815.1"/>
    </source>
</evidence>
<proteinExistence type="predicted"/>
<reference evidence="2 3" key="1">
    <citation type="submission" date="2024-02" db="EMBL/GenBank/DDBJ databases">
        <authorList>
            <person name="Saticioglu I.B."/>
        </authorList>
    </citation>
    <scope>NUCLEOTIDE SEQUENCE [LARGE SCALE GENOMIC DNA]</scope>
    <source>
        <strain evidence="2 3">Mu-80</strain>
    </source>
</reference>
<feature type="region of interest" description="Disordered" evidence="1">
    <location>
        <begin position="1"/>
        <end position="21"/>
    </location>
</feature>
<dbReference type="Proteomes" id="UP001371224">
    <property type="component" value="Unassembled WGS sequence"/>
</dbReference>
<evidence type="ECO:0000256" key="1">
    <source>
        <dbReference type="SAM" id="MobiDB-lite"/>
    </source>
</evidence>
<evidence type="ECO:0000313" key="3">
    <source>
        <dbReference type="Proteomes" id="UP001371224"/>
    </source>
</evidence>
<accession>A0ABU8LFN9</accession>
<name>A0ABU8LFN9_9MICO</name>
<comment type="caution">
    <text evidence="2">The sequence shown here is derived from an EMBL/GenBank/DDBJ whole genome shotgun (WGS) entry which is preliminary data.</text>
</comment>